<dbReference type="AlphaFoldDB" id="A0A5M9QH71"/>
<comment type="caution">
    <text evidence="13">The sequence shown here is derived from an EMBL/GenBank/DDBJ whole genome shotgun (WGS) entry which is preliminary data.</text>
</comment>
<feature type="binding site" evidence="9">
    <location>
        <position position="9"/>
    </location>
    <ligand>
        <name>NADPH</name>
        <dbReference type="ChEBI" id="CHEBI:57783"/>
    </ligand>
</feature>
<dbReference type="GO" id="GO:0030145">
    <property type="term" value="F:manganese ion binding"/>
    <property type="evidence" value="ECO:0007669"/>
    <property type="project" value="TreeGrafter"/>
</dbReference>
<reference evidence="13 14" key="1">
    <citation type="submission" date="2019-09" db="EMBL/GenBank/DDBJ databases">
        <title>Draft genome sequence of various Type strains from the CCUG.</title>
        <authorList>
            <person name="Pineiro-Iglesias B."/>
            <person name="Tunovic T."/>
            <person name="Unosson C."/>
            <person name="Inganas E."/>
            <person name="Ohlen M."/>
            <person name="Cardew S."/>
            <person name="Jensie-Markopoulos S."/>
            <person name="Salva-Serra F."/>
            <person name="Jaen-Luchoro D."/>
            <person name="Karlsson R."/>
            <person name="Svensson-Stadler L."/>
            <person name="Chun J."/>
            <person name="Moore E."/>
        </authorList>
    </citation>
    <scope>NUCLEOTIDE SEQUENCE [LARGE SCALE GENOMIC DNA]</scope>
    <source>
        <strain evidence="13 14">CCUG 32756T</strain>
    </source>
</reference>
<feature type="binding site" evidence="9">
    <location>
        <position position="179"/>
    </location>
    <ligand>
        <name>1-deoxy-D-xylulose 5-phosphate</name>
        <dbReference type="ChEBI" id="CHEBI:57792"/>
    </ligand>
</feature>
<feature type="binding site" evidence="9">
    <location>
        <position position="185"/>
    </location>
    <ligand>
        <name>NADPH</name>
        <dbReference type="ChEBI" id="CHEBI:57783"/>
    </ligand>
</feature>
<name>A0A5M9QH71_9HELI</name>
<dbReference type="UniPathway" id="UPA00056">
    <property type="reaction ID" value="UER00092"/>
</dbReference>
<dbReference type="InterPro" id="IPR013512">
    <property type="entry name" value="DXP_reductoisomerase_N"/>
</dbReference>
<feature type="binding site" evidence="9">
    <location>
        <position position="32"/>
    </location>
    <ligand>
        <name>NADPH</name>
        <dbReference type="ChEBI" id="CHEBI:57783"/>
    </ligand>
</feature>
<evidence type="ECO:0000259" key="12">
    <source>
        <dbReference type="Pfam" id="PF13288"/>
    </source>
</evidence>
<dbReference type="InterPro" id="IPR013644">
    <property type="entry name" value="DXP_reductoisomerase_C"/>
</dbReference>
<feature type="binding site" evidence="9">
    <location>
        <position position="135"/>
    </location>
    <ligand>
        <name>Mn(2+)</name>
        <dbReference type="ChEBI" id="CHEBI:29035"/>
    </ligand>
</feature>
<evidence type="ECO:0000256" key="4">
    <source>
        <dbReference type="ARBA" id="ARBA00022857"/>
    </source>
</evidence>
<dbReference type="Pfam" id="PF13288">
    <property type="entry name" value="DXPR_C"/>
    <property type="match status" value="1"/>
</dbReference>
<dbReference type="SUPFAM" id="SSF55347">
    <property type="entry name" value="Glyceraldehyde-3-phosphate dehydrogenase-like, C-terminal domain"/>
    <property type="match status" value="1"/>
</dbReference>
<feature type="domain" description="1-deoxy-D-xylulose 5-phosphate reductoisomerase C-terminal" evidence="11">
    <location>
        <begin position="129"/>
        <end position="209"/>
    </location>
</feature>
<dbReference type="Pfam" id="PF02670">
    <property type="entry name" value="DXP_reductoisom"/>
    <property type="match status" value="1"/>
</dbReference>
<feature type="binding site" evidence="9">
    <location>
        <position position="198"/>
    </location>
    <ligand>
        <name>1-deoxy-D-xylulose 5-phosphate</name>
        <dbReference type="ChEBI" id="CHEBI:57792"/>
    </ligand>
</feature>
<evidence type="ECO:0000256" key="3">
    <source>
        <dbReference type="ARBA" id="ARBA00022723"/>
    </source>
</evidence>
<dbReference type="Gene3D" id="1.10.1740.10">
    <property type="match status" value="1"/>
</dbReference>
<gene>
    <name evidence="9" type="primary">dxr</name>
    <name evidence="13" type="ORF">F4V45_09105</name>
</gene>
<comment type="pathway">
    <text evidence="1 9">Isoprenoid biosynthesis; isopentenyl diphosphate biosynthesis via DXP pathway; isopentenyl diphosphate from 1-deoxy-D-xylulose 5-phosphate: step 1/6.</text>
</comment>
<feature type="binding site" evidence="9">
    <location>
        <position position="133"/>
    </location>
    <ligand>
        <name>Mn(2+)</name>
        <dbReference type="ChEBI" id="CHEBI:29035"/>
    </ligand>
</feature>
<evidence type="ECO:0000256" key="8">
    <source>
        <dbReference type="ARBA" id="ARBA00048543"/>
    </source>
</evidence>
<dbReference type="NCBIfam" id="TIGR00243">
    <property type="entry name" value="Dxr"/>
    <property type="match status" value="1"/>
</dbReference>
<feature type="binding site" evidence="9">
    <location>
        <position position="7"/>
    </location>
    <ligand>
        <name>NADPH</name>
        <dbReference type="ChEBI" id="CHEBI:57783"/>
    </ligand>
</feature>
<dbReference type="SUPFAM" id="SSF51735">
    <property type="entry name" value="NAD(P)-binding Rossmann-fold domains"/>
    <property type="match status" value="1"/>
</dbReference>
<dbReference type="PANTHER" id="PTHR30525:SF0">
    <property type="entry name" value="1-DEOXY-D-XYLULOSE 5-PHOSPHATE REDUCTOISOMERASE, CHLOROPLASTIC"/>
    <property type="match status" value="1"/>
</dbReference>
<feature type="binding site" evidence="9">
    <location>
        <position position="8"/>
    </location>
    <ligand>
        <name>NADPH</name>
        <dbReference type="ChEBI" id="CHEBI:57783"/>
    </ligand>
</feature>
<organism evidence="13 14">
    <name type="scientific">Helicobacter canis</name>
    <dbReference type="NCBI Taxonomy" id="29419"/>
    <lineage>
        <taxon>Bacteria</taxon>
        <taxon>Pseudomonadati</taxon>
        <taxon>Campylobacterota</taxon>
        <taxon>Epsilonproteobacteria</taxon>
        <taxon>Campylobacterales</taxon>
        <taxon>Helicobacteraceae</taxon>
        <taxon>Helicobacter</taxon>
    </lineage>
</organism>
<comment type="similarity">
    <text evidence="2 9">Belongs to the DXR family.</text>
</comment>
<dbReference type="InterPro" id="IPR036291">
    <property type="entry name" value="NAD(P)-bd_dom_sf"/>
</dbReference>
<feature type="domain" description="DXP reductoisomerase C-terminal" evidence="12">
    <location>
        <begin position="240"/>
        <end position="357"/>
    </location>
</feature>
<feature type="binding site" evidence="9">
    <location>
        <position position="134"/>
    </location>
    <ligand>
        <name>1-deoxy-D-xylulose 5-phosphate</name>
        <dbReference type="ChEBI" id="CHEBI:57792"/>
    </ligand>
</feature>
<feature type="binding site" evidence="9">
    <location>
        <position position="31"/>
    </location>
    <ligand>
        <name>NADPH</name>
        <dbReference type="ChEBI" id="CHEBI:57783"/>
    </ligand>
</feature>
<feature type="binding site" evidence="9">
    <location>
        <position position="135"/>
    </location>
    <ligand>
        <name>1-deoxy-D-xylulose 5-phosphate</name>
        <dbReference type="ChEBI" id="CHEBI:57792"/>
    </ligand>
</feature>
<keyword evidence="6 9" id="KW-0464">Manganese</keyword>
<evidence type="ECO:0000256" key="9">
    <source>
        <dbReference type="HAMAP-Rule" id="MF_00183"/>
    </source>
</evidence>
<dbReference type="InterPro" id="IPR003821">
    <property type="entry name" value="DXP_reductoisomerase"/>
</dbReference>
<dbReference type="GO" id="GO:0051484">
    <property type="term" value="P:isopentenyl diphosphate biosynthetic process, methylerythritol 4-phosphate pathway involved in terpenoid biosynthetic process"/>
    <property type="evidence" value="ECO:0007669"/>
    <property type="project" value="TreeGrafter"/>
</dbReference>
<evidence type="ECO:0000313" key="14">
    <source>
        <dbReference type="Proteomes" id="UP000323707"/>
    </source>
</evidence>
<comment type="cofactor">
    <cofactor evidence="9">
        <name>Mg(2+)</name>
        <dbReference type="ChEBI" id="CHEBI:18420"/>
    </cofactor>
    <cofactor evidence="9">
        <name>Mn(2+)</name>
        <dbReference type="ChEBI" id="CHEBI:29035"/>
    </cofactor>
</comment>
<dbReference type="InterPro" id="IPR026877">
    <property type="entry name" value="DXPR_C"/>
</dbReference>
<feature type="binding site" evidence="9">
    <location>
        <position position="156"/>
    </location>
    <ligand>
        <name>1-deoxy-D-xylulose 5-phosphate</name>
        <dbReference type="ChEBI" id="CHEBI:57792"/>
    </ligand>
</feature>
<evidence type="ECO:0000259" key="11">
    <source>
        <dbReference type="Pfam" id="PF08436"/>
    </source>
</evidence>
<dbReference type="PANTHER" id="PTHR30525">
    <property type="entry name" value="1-DEOXY-D-XYLULOSE 5-PHOSPHATE REDUCTOISOMERASE"/>
    <property type="match status" value="1"/>
</dbReference>
<sequence length="368" mass="40502">MIILGSTGSIGIAALEIASLFSHKIEALAAGRNIALLNQQILAHRPKLVAIADERDLKQLEARGARVFVGESGICEMLEAAHSALVVNAIVGFAGLKPSLHTQYCKKTLALANKESLVAGGWLLDTKAIVPIDSEHFGLWYLRTNRAIKRLVITASGGAFRDTPIHTIKDQTKSAALRHPNWQMGQKITIDSASMMNKIFEILEAYWLFGCRDIEALIERSSSVHALIEFIDGSTTAHFALPDMRLPIAYAIDPKQASTTSIIPSMDLSQILAITFDPIDTNRYPLYELKDALLENPKLGVIVNASNEQAISHFLQDKITFGAIYELVKSALEVFAPKLPELESYTAIATLDKEVRQWCDEAVKHRTC</sequence>
<dbReference type="GO" id="GO:0070402">
    <property type="term" value="F:NADPH binding"/>
    <property type="evidence" value="ECO:0007669"/>
    <property type="project" value="InterPro"/>
</dbReference>
<dbReference type="Pfam" id="PF08436">
    <property type="entry name" value="DXP_redisom_C"/>
    <property type="match status" value="1"/>
</dbReference>
<keyword evidence="9" id="KW-0460">Magnesium</keyword>
<feature type="domain" description="1-deoxy-D-xylulose 5-phosphate reductoisomerase N-terminal" evidence="10">
    <location>
        <begin position="1"/>
        <end position="121"/>
    </location>
</feature>
<comment type="function">
    <text evidence="9">Catalyzes the NADPH-dependent rearrangement and reduction of 1-deoxy-D-xylulose-5-phosphate (DXP) to 2-C-methyl-D-erythritol 4-phosphate (MEP).</text>
</comment>
<keyword evidence="3 9" id="KW-0479">Metal-binding</keyword>
<comment type="catalytic activity">
    <reaction evidence="8">
        <text>2-C-methyl-D-erythritol 4-phosphate + NADP(+) = 1-deoxy-D-xylulose 5-phosphate + NADPH + H(+)</text>
        <dbReference type="Rhea" id="RHEA:13717"/>
        <dbReference type="ChEBI" id="CHEBI:15378"/>
        <dbReference type="ChEBI" id="CHEBI:57783"/>
        <dbReference type="ChEBI" id="CHEBI:57792"/>
        <dbReference type="ChEBI" id="CHEBI:58262"/>
        <dbReference type="ChEBI" id="CHEBI:58349"/>
        <dbReference type="EC" id="1.1.1.267"/>
    </reaction>
    <physiologicalReaction direction="right-to-left" evidence="8">
        <dbReference type="Rhea" id="RHEA:13719"/>
    </physiologicalReaction>
</comment>
<feature type="binding site" evidence="9">
    <location>
        <position position="115"/>
    </location>
    <ligand>
        <name>NADPH</name>
        <dbReference type="ChEBI" id="CHEBI:57783"/>
    </ligand>
</feature>
<keyword evidence="4 9" id="KW-0521">NADP</keyword>
<dbReference type="Gene3D" id="3.40.50.720">
    <property type="entry name" value="NAD(P)-binding Rossmann-like Domain"/>
    <property type="match status" value="1"/>
</dbReference>
<dbReference type="SUPFAM" id="SSF69055">
    <property type="entry name" value="1-deoxy-D-xylulose-5-phosphate reductoisomerase, C-terminal domain"/>
    <property type="match status" value="1"/>
</dbReference>
<keyword evidence="7 9" id="KW-0414">Isoprene biosynthesis</keyword>
<feature type="binding site" evidence="9">
    <location>
        <position position="197"/>
    </location>
    <ligand>
        <name>1-deoxy-D-xylulose 5-phosphate</name>
        <dbReference type="ChEBI" id="CHEBI:57792"/>
    </ligand>
</feature>
<dbReference type="PIRSF" id="PIRSF006205">
    <property type="entry name" value="Dxp_reductismrs"/>
    <property type="match status" value="1"/>
</dbReference>
<feature type="binding site" evidence="9">
    <location>
        <position position="113"/>
    </location>
    <ligand>
        <name>NADPH</name>
        <dbReference type="ChEBI" id="CHEBI:57783"/>
    </ligand>
</feature>
<feature type="binding site" evidence="9">
    <location>
        <position position="201"/>
    </location>
    <ligand>
        <name>1-deoxy-D-xylulose 5-phosphate</name>
        <dbReference type="ChEBI" id="CHEBI:57792"/>
    </ligand>
</feature>
<evidence type="ECO:0000256" key="2">
    <source>
        <dbReference type="ARBA" id="ARBA00006825"/>
    </source>
</evidence>
<feature type="binding site" evidence="9">
    <location>
        <position position="10"/>
    </location>
    <ligand>
        <name>NADPH</name>
        <dbReference type="ChEBI" id="CHEBI:57783"/>
    </ligand>
</feature>
<dbReference type="InterPro" id="IPR036169">
    <property type="entry name" value="DXPR_C_sf"/>
</dbReference>
<dbReference type="HAMAP" id="MF_00183">
    <property type="entry name" value="DXP_reductoisom"/>
    <property type="match status" value="1"/>
</dbReference>
<feature type="binding site" evidence="9">
    <location>
        <position position="114"/>
    </location>
    <ligand>
        <name>1-deoxy-D-xylulose 5-phosphate</name>
        <dbReference type="ChEBI" id="CHEBI:57792"/>
    </ligand>
</feature>
<evidence type="ECO:0000256" key="1">
    <source>
        <dbReference type="ARBA" id="ARBA00005094"/>
    </source>
</evidence>
<evidence type="ECO:0000256" key="7">
    <source>
        <dbReference type="ARBA" id="ARBA00023229"/>
    </source>
</evidence>
<proteinExistence type="inferred from homology"/>
<feature type="binding site" evidence="9">
    <location>
        <position position="192"/>
    </location>
    <ligand>
        <name>1-deoxy-D-xylulose 5-phosphate</name>
        <dbReference type="ChEBI" id="CHEBI:57792"/>
    </ligand>
</feature>
<accession>A0A5M9QH71</accession>
<feature type="binding site" evidence="9">
    <location>
        <position position="33"/>
    </location>
    <ligand>
        <name>NADPH</name>
        <dbReference type="ChEBI" id="CHEBI:57783"/>
    </ligand>
</feature>
<dbReference type="GO" id="GO:0030604">
    <property type="term" value="F:1-deoxy-D-xylulose-5-phosphate reductoisomerase activity"/>
    <property type="evidence" value="ECO:0007669"/>
    <property type="project" value="UniProtKB-UniRule"/>
</dbReference>
<dbReference type="Proteomes" id="UP000323707">
    <property type="component" value="Unassembled WGS sequence"/>
</dbReference>
<keyword evidence="13" id="KW-0413">Isomerase</keyword>
<feature type="binding site" evidence="9">
    <location>
        <position position="201"/>
    </location>
    <ligand>
        <name>Mn(2+)</name>
        <dbReference type="ChEBI" id="CHEBI:29035"/>
    </ligand>
</feature>
<dbReference type="RefSeq" id="WP_150338004.1">
    <property type="nucleotide sequence ID" value="NZ_JAERIX010000053.1"/>
</dbReference>
<evidence type="ECO:0000256" key="6">
    <source>
        <dbReference type="ARBA" id="ARBA00023211"/>
    </source>
</evidence>
<evidence type="ECO:0000259" key="10">
    <source>
        <dbReference type="Pfam" id="PF02670"/>
    </source>
</evidence>
<protein>
    <recommendedName>
        <fullName evidence="9">1-deoxy-D-xylulose 5-phosphate reductoisomerase</fullName>
        <shortName evidence="9">DXP reductoisomerase</shortName>
        <ecNumber evidence="9">1.1.1.267</ecNumber>
    </recommendedName>
    <alternativeName>
        <fullName evidence="9">1-deoxyxylulose-5-phosphate reductoisomerase</fullName>
    </alternativeName>
    <alternativeName>
        <fullName evidence="9">2-C-methyl-D-erythritol 4-phosphate synthase</fullName>
    </alternativeName>
</protein>
<dbReference type="EMBL" id="VXKE01000023">
    <property type="protein sequence ID" value="KAA8707276.1"/>
    <property type="molecule type" value="Genomic_DNA"/>
</dbReference>
<keyword evidence="5 9" id="KW-0560">Oxidoreductase</keyword>
<evidence type="ECO:0000313" key="13">
    <source>
        <dbReference type="EMBL" id="KAA8707276.1"/>
    </source>
</evidence>
<dbReference type="GO" id="GO:0016853">
    <property type="term" value="F:isomerase activity"/>
    <property type="evidence" value="ECO:0007669"/>
    <property type="project" value="UniProtKB-KW"/>
</dbReference>
<evidence type="ECO:0000256" key="5">
    <source>
        <dbReference type="ARBA" id="ARBA00023002"/>
    </source>
</evidence>
<dbReference type="EC" id="1.1.1.267" evidence="9"/>